<keyword evidence="1" id="KW-0472">Membrane</keyword>
<accession>A0A1H0BLH6</accession>
<dbReference type="EMBL" id="JXDI01000003">
    <property type="protein sequence ID" value="KAF2406527.1"/>
    <property type="molecule type" value="Genomic_DNA"/>
</dbReference>
<reference evidence="3 4" key="2">
    <citation type="submission" date="2016-10" db="EMBL/GenBank/DDBJ databases">
        <authorList>
            <person name="de Groot N.N."/>
        </authorList>
    </citation>
    <scope>NUCLEOTIDE SEQUENCE [LARGE SCALE GENOMIC DNA]</scope>
    <source>
        <strain evidence="3 4">BS2772</strain>
    </source>
</reference>
<dbReference type="EMBL" id="LT629704">
    <property type="protein sequence ID" value="SDN46451.1"/>
    <property type="molecule type" value="Genomic_DNA"/>
</dbReference>
<feature type="transmembrane region" description="Helical" evidence="1">
    <location>
        <begin position="57"/>
        <end position="74"/>
    </location>
</feature>
<name>A0A1H0BLH6_9PSED</name>
<keyword evidence="1" id="KW-0812">Transmembrane</keyword>
<evidence type="ECO:0000313" key="2">
    <source>
        <dbReference type="EMBL" id="KAF2406527.1"/>
    </source>
</evidence>
<proteinExistence type="predicted"/>
<keyword evidence="1" id="KW-1133">Transmembrane helix</keyword>
<sequence>MVFEYIGMCACVIMILSLPLTFFVMFKKLDAAERYVEHSDYVIAHRRIFRNAPFEGRQVRVVAMAIIILMPKVLQWRRLVRVEDVEKIPRHLKYWMVIPTLIGFGTVINFVFGHNMLKRCMYANRKETGPQGPA</sequence>
<dbReference type="Proteomes" id="UP000182470">
    <property type="component" value="Chromosome I"/>
</dbReference>
<protein>
    <submittedName>
        <fullName evidence="3">Uncharacterized protein</fullName>
    </submittedName>
</protein>
<dbReference type="Proteomes" id="UP000748067">
    <property type="component" value="Unassembled WGS sequence"/>
</dbReference>
<reference evidence="2 5" key="1">
    <citation type="submission" date="2015-01" db="EMBL/GenBank/DDBJ databases">
        <title>Genome Sequence of Pseudomonas antarctica CMS 35.</title>
        <authorList>
            <person name="Voget S."/>
            <person name="Chow J."/>
            <person name="Daniel R."/>
            <person name="Streit W."/>
        </authorList>
    </citation>
    <scope>NUCLEOTIDE SEQUENCE [LARGE SCALE GENOMIC DNA]</scope>
    <source>
        <strain evidence="2 5">CMS 35</strain>
    </source>
</reference>
<evidence type="ECO:0000313" key="5">
    <source>
        <dbReference type="Proteomes" id="UP000748067"/>
    </source>
</evidence>
<feature type="transmembrane region" description="Helical" evidence="1">
    <location>
        <begin position="94"/>
        <end position="112"/>
    </location>
</feature>
<evidence type="ECO:0000256" key="1">
    <source>
        <dbReference type="SAM" id="Phobius"/>
    </source>
</evidence>
<dbReference type="AlphaFoldDB" id="A0A1H0BLH6"/>
<feature type="transmembrane region" description="Helical" evidence="1">
    <location>
        <begin position="6"/>
        <end position="26"/>
    </location>
</feature>
<evidence type="ECO:0000313" key="3">
    <source>
        <dbReference type="EMBL" id="SDN46451.1"/>
    </source>
</evidence>
<organism evidence="3 4">
    <name type="scientific">Pseudomonas antarctica</name>
    <dbReference type="NCBI Taxonomy" id="219572"/>
    <lineage>
        <taxon>Bacteria</taxon>
        <taxon>Pseudomonadati</taxon>
        <taxon>Pseudomonadota</taxon>
        <taxon>Gammaproteobacteria</taxon>
        <taxon>Pseudomonadales</taxon>
        <taxon>Pseudomonadaceae</taxon>
        <taxon>Pseudomonas</taxon>
    </lineage>
</organism>
<evidence type="ECO:0000313" key="4">
    <source>
        <dbReference type="Proteomes" id="UP000182470"/>
    </source>
</evidence>
<keyword evidence="5" id="KW-1185">Reference proteome</keyword>
<gene>
    <name evidence="2" type="ORF">PSAN_47030</name>
    <name evidence="3" type="ORF">SAMN04490179_4363</name>
</gene>